<name>A0AAF0QCV5_SOLVR</name>
<protein>
    <submittedName>
        <fullName evidence="1">Uncharacterized protein</fullName>
    </submittedName>
</protein>
<organism evidence="1 2">
    <name type="scientific">Solanum verrucosum</name>
    <dbReference type="NCBI Taxonomy" id="315347"/>
    <lineage>
        <taxon>Eukaryota</taxon>
        <taxon>Viridiplantae</taxon>
        <taxon>Streptophyta</taxon>
        <taxon>Embryophyta</taxon>
        <taxon>Tracheophyta</taxon>
        <taxon>Spermatophyta</taxon>
        <taxon>Magnoliopsida</taxon>
        <taxon>eudicotyledons</taxon>
        <taxon>Gunneridae</taxon>
        <taxon>Pentapetalae</taxon>
        <taxon>asterids</taxon>
        <taxon>lamiids</taxon>
        <taxon>Solanales</taxon>
        <taxon>Solanaceae</taxon>
        <taxon>Solanoideae</taxon>
        <taxon>Solaneae</taxon>
        <taxon>Solanum</taxon>
    </lineage>
</organism>
<dbReference type="EMBL" id="CP133614">
    <property type="protein sequence ID" value="WMV20238.1"/>
    <property type="molecule type" value="Genomic_DNA"/>
</dbReference>
<proteinExistence type="predicted"/>
<keyword evidence="2" id="KW-1185">Reference proteome</keyword>
<accession>A0AAF0QCV5</accession>
<gene>
    <name evidence="1" type="ORF">MTR67_013623</name>
</gene>
<sequence length="128" mass="14980">FTFVRGACLTQDNLCKRTHTGVICVSKTQQVSTMSFYTAVTTEAWNFFLTAFGLKWVMPQIVKQAYESWYFWRVDKIIRKIWGMVPAVIFWYLWTESNTRCFASTKTQTSYLKSNCLANLFSWNALPL</sequence>
<dbReference type="Proteomes" id="UP001234989">
    <property type="component" value="Chromosome 3"/>
</dbReference>
<reference evidence="1" key="1">
    <citation type="submission" date="2023-08" db="EMBL/GenBank/DDBJ databases">
        <title>A de novo genome assembly of Solanum verrucosum Schlechtendal, a Mexican diploid species geographically isolated from the other diploid A-genome species in potato relatives.</title>
        <authorList>
            <person name="Hosaka K."/>
        </authorList>
    </citation>
    <scope>NUCLEOTIDE SEQUENCE</scope>
    <source>
        <tissue evidence="1">Young leaves</tissue>
    </source>
</reference>
<evidence type="ECO:0000313" key="2">
    <source>
        <dbReference type="Proteomes" id="UP001234989"/>
    </source>
</evidence>
<dbReference type="AlphaFoldDB" id="A0AAF0QCV5"/>
<feature type="non-terminal residue" evidence="1">
    <location>
        <position position="1"/>
    </location>
</feature>
<evidence type="ECO:0000313" key="1">
    <source>
        <dbReference type="EMBL" id="WMV20238.1"/>
    </source>
</evidence>